<keyword evidence="2" id="KW-1185">Reference proteome</keyword>
<comment type="caution">
    <text evidence="1">The sequence shown here is derived from an EMBL/GenBank/DDBJ whole genome shotgun (WGS) entry which is preliminary data.</text>
</comment>
<dbReference type="Proteomes" id="UP001357485">
    <property type="component" value="Unassembled WGS sequence"/>
</dbReference>
<accession>A0ABR0KS47</accession>
<organism evidence="1 2">
    <name type="scientific">Cryomyces antarcticus</name>
    <dbReference type="NCBI Taxonomy" id="329879"/>
    <lineage>
        <taxon>Eukaryota</taxon>
        <taxon>Fungi</taxon>
        <taxon>Dikarya</taxon>
        <taxon>Ascomycota</taxon>
        <taxon>Pezizomycotina</taxon>
        <taxon>Dothideomycetes</taxon>
        <taxon>Dothideomycetes incertae sedis</taxon>
        <taxon>Cryomyces</taxon>
    </lineage>
</organism>
<dbReference type="EMBL" id="JAVRRA010025102">
    <property type="protein sequence ID" value="KAK5122682.1"/>
    <property type="molecule type" value="Genomic_DNA"/>
</dbReference>
<evidence type="ECO:0000313" key="2">
    <source>
        <dbReference type="Proteomes" id="UP001357485"/>
    </source>
</evidence>
<dbReference type="PANTHER" id="PTHR42085:SF2">
    <property type="entry name" value="F-BOX DOMAIN-CONTAINING PROTEIN"/>
    <property type="match status" value="1"/>
</dbReference>
<protein>
    <submittedName>
        <fullName evidence="1">Uncharacterized protein</fullName>
    </submittedName>
</protein>
<evidence type="ECO:0000313" key="1">
    <source>
        <dbReference type="EMBL" id="KAK5122682.1"/>
    </source>
</evidence>
<proteinExistence type="predicted"/>
<sequence>IKSVPFPFLRLPPESRNQIYSLALTHHSVICVSDWSESPLPTCTPLTGVCRQISQECRPLYHALNKFDGKLYDPYDTGLRRWLRRTGSINCSVLRNLRIHSLSKTLESVSRLLEVEGIVFSKALVHVRAGVYDVGE</sequence>
<reference evidence="1 2" key="1">
    <citation type="submission" date="2023-08" db="EMBL/GenBank/DDBJ databases">
        <title>Black Yeasts Isolated from many extreme environments.</title>
        <authorList>
            <person name="Coleine C."/>
            <person name="Stajich J.E."/>
            <person name="Selbmann L."/>
        </authorList>
    </citation>
    <scope>NUCLEOTIDE SEQUENCE [LARGE SCALE GENOMIC DNA]</scope>
    <source>
        <strain evidence="1 2">CCFEE 536</strain>
    </source>
</reference>
<feature type="non-terminal residue" evidence="1">
    <location>
        <position position="1"/>
    </location>
</feature>
<dbReference type="InterPro" id="IPR038883">
    <property type="entry name" value="AN11006-like"/>
</dbReference>
<gene>
    <name evidence="1" type="ORF">LTR16_004011</name>
</gene>
<name>A0ABR0KS47_9PEZI</name>
<dbReference type="PANTHER" id="PTHR42085">
    <property type="entry name" value="F-BOX DOMAIN-CONTAINING PROTEIN"/>
    <property type="match status" value="1"/>
</dbReference>